<name>Q2IVJ8_RHOP2</name>
<gene>
    <name evidence="1" type="ordered locus">RPB_3061</name>
</gene>
<dbReference type="EMBL" id="CP000250">
    <property type="protein sequence ID" value="ABD07762.1"/>
    <property type="molecule type" value="Genomic_DNA"/>
</dbReference>
<keyword evidence="2" id="KW-1185">Reference proteome</keyword>
<organism evidence="1 2">
    <name type="scientific">Rhodopseudomonas palustris (strain HaA2)</name>
    <dbReference type="NCBI Taxonomy" id="316058"/>
    <lineage>
        <taxon>Bacteria</taxon>
        <taxon>Pseudomonadati</taxon>
        <taxon>Pseudomonadota</taxon>
        <taxon>Alphaproteobacteria</taxon>
        <taxon>Hyphomicrobiales</taxon>
        <taxon>Nitrobacteraceae</taxon>
        <taxon>Rhodopseudomonas</taxon>
    </lineage>
</organism>
<dbReference type="RefSeq" id="WP_011441946.1">
    <property type="nucleotide sequence ID" value="NC_007778.1"/>
</dbReference>
<dbReference type="KEGG" id="rpb:RPB_3061"/>
<dbReference type="STRING" id="316058.RPB_3061"/>
<sequence length="259" mass="27954">MPLRVHLVAGFNGGSGRTLTAALLAYGFHLQARRTLLVRQTYAGSVSAIDPIGATLPLPCCELSLPKPYELPADLTAGLATTIHDADGRFMTALTDLATAEIGADGDVVVDLCCHERACNAATIRYGAVILVPVRASVLEIDWAVRSFSHILDSQRYRDTPVPTLLAAIAPDSERAGQTAFLSGMLRDFDPEREFVPDEPREVIVEVPFLDGASLTALLIERPIWQDPTLFERCRIFAAAVALHADACMTVPTEDADDL</sequence>
<dbReference type="OrthoDB" id="8137059at2"/>
<dbReference type="Gene3D" id="3.40.50.300">
    <property type="entry name" value="P-loop containing nucleotide triphosphate hydrolases"/>
    <property type="match status" value="1"/>
</dbReference>
<evidence type="ECO:0000313" key="2">
    <source>
        <dbReference type="Proteomes" id="UP000008809"/>
    </source>
</evidence>
<evidence type="ECO:0000313" key="1">
    <source>
        <dbReference type="EMBL" id="ABD07762.1"/>
    </source>
</evidence>
<dbReference type="Proteomes" id="UP000008809">
    <property type="component" value="Chromosome"/>
</dbReference>
<dbReference type="InterPro" id="IPR027417">
    <property type="entry name" value="P-loop_NTPase"/>
</dbReference>
<protein>
    <submittedName>
        <fullName evidence="1">Uncharacterized protein</fullName>
    </submittedName>
</protein>
<reference evidence="1 2" key="1">
    <citation type="submission" date="2006-01" db="EMBL/GenBank/DDBJ databases">
        <title>Complete sequence of Rhodopseudomonas palustris HaA2.</title>
        <authorList>
            <consortium name="US DOE Joint Genome Institute"/>
            <person name="Copeland A."/>
            <person name="Lucas S."/>
            <person name="Lapidus A."/>
            <person name="Barry K."/>
            <person name="Detter J.C."/>
            <person name="Glavina T."/>
            <person name="Hammon N."/>
            <person name="Israni S."/>
            <person name="Pitluck S."/>
            <person name="Chain P."/>
            <person name="Malfatti S."/>
            <person name="Shin M."/>
            <person name="Vergez L."/>
            <person name="Schmutz J."/>
            <person name="Larimer F."/>
            <person name="Land M."/>
            <person name="Hauser L."/>
            <person name="Pelletier D.A."/>
            <person name="Kyrpides N."/>
            <person name="Anderson I."/>
            <person name="Oda Y."/>
            <person name="Harwood C.S."/>
            <person name="Richardson P."/>
        </authorList>
    </citation>
    <scope>NUCLEOTIDE SEQUENCE [LARGE SCALE GENOMIC DNA]</scope>
    <source>
        <strain evidence="1 2">HaA2</strain>
    </source>
</reference>
<accession>Q2IVJ8</accession>
<dbReference type="AlphaFoldDB" id="Q2IVJ8"/>
<dbReference type="HOGENOM" id="CLU_1073160_0_0_5"/>
<proteinExistence type="predicted"/>